<dbReference type="WBParaSite" id="PS1159_v2.g16064.t1">
    <property type="protein sequence ID" value="PS1159_v2.g16064.t1"/>
    <property type="gene ID" value="PS1159_v2.g16064"/>
</dbReference>
<dbReference type="Proteomes" id="UP000887580">
    <property type="component" value="Unplaced"/>
</dbReference>
<sequence>MNEPSIQNKFYSFIEQTWTITEEQLNELKDEPELSSINSISKNYQELWENHNKDFKIEIGNDGNVMVHKLVISARSTYFEGMLKSGMKETITNSVKIIDFKLNTVKICKIANGSIYSNSIKLRQICFDFLMICLKHSIAVENLQNLDNDFAAELFLKAFSPFD</sequence>
<evidence type="ECO:0000313" key="2">
    <source>
        <dbReference type="WBParaSite" id="PS1159_v2.g16064.t1"/>
    </source>
</evidence>
<evidence type="ECO:0000313" key="1">
    <source>
        <dbReference type="Proteomes" id="UP000887580"/>
    </source>
</evidence>
<proteinExistence type="predicted"/>
<reference evidence="2" key="1">
    <citation type="submission" date="2022-11" db="UniProtKB">
        <authorList>
            <consortium name="WormBaseParasite"/>
        </authorList>
    </citation>
    <scope>IDENTIFICATION</scope>
</reference>
<name>A0AC35FCB4_9BILA</name>
<accession>A0AC35FCB4</accession>
<organism evidence="1 2">
    <name type="scientific">Panagrolaimus sp. PS1159</name>
    <dbReference type="NCBI Taxonomy" id="55785"/>
    <lineage>
        <taxon>Eukaryota</taxon>
        <taxon>Metazoa</taxon>
        <taxon>Ecdysozoa</taxon>
        <taxon>Nematoda</taxon>
        <taxon>Chromadorea</taxon>
        <taxon>Rhabditida</taxon>
        <taxon>Tylenchina</taxon>
        <taxon>Panagrolaimomorpha</taxon>
        <taxon>Panagrolaimoidea</taxon>
        <taxon>Panagrolaimidae</taxon>
        <taxon>Panagrolaimus</taxon>
    </lineage>
</organism>
<protein>
    <submittedName>
        <fullName evidence="2">BTB domain-containing protein</fullName>
    </submittedName>
</protein>